<dbReference type="AlphaFoldDB" id="A0AAW5QE01"/>
<feature type="region of interest" description="Disordered" evidence="1">
    <location>
        <begin position="195"/>
        <end position="239"/>
    </location>
</feature>
<accession>A0AAW5QE01</accession>
<feature type="region of interest" description="Disordered" evidence="1">
    <location>
        <begin position="344"/>
        <end position="363"/>
    </location>
</feature>
<dbReference type="EMBL" id="JALXTC010000117">
    <property type="protein sequence ID" value="MCT2119197.1"/>
    <property type="molecule type" value="Genomic_DNA"/>
</dbReference>
<evidence type="ECO:0000313" key="3">
    <source>
        <dbReference type="Proteomes" id="UP001206890"/>
    </source>
</evidence>
<feature type="compositionally biased region" description="Polar residues" evidence="1">
    <location>
        <begin position="195"/>
        <end position="207"/>
    </location>
</feature>
<sequence>MSSMSMLGESQGAPIDLDDTQEPNLGDVIRQRIEDAEKENMLRGQRGHSWALDGRQPALVWQSRTKWLTAAAAELACAPGRQLCRKWGVSSRTVLLVARACAHFADSSTGRGVTASNATIGRVAAELAGRARPYCHDVVLKARAVLAALELAVEVARGRYLTVEERFQAAVHHDGVQIRAASTWALTTPRRWYTKSSLPRSGSTGSKTPRKKRSPTHARKRATAPSGRSPRPQGRERPRQAHIVTAQLVAAAKSLDNGQHLGSLVDVVAELVDCDRWTGRDLVAVLNQDARKNPRDWPSTITNPSGFLRHRLSRLRDVLAGPSPSQVAEQHRQQALEEQRRRAEAAAAAEERAATPEQVSRHMDAIRSILRRRQRRSAENDRFGLAR</sequence>
<evidence type="ECO:0008006" key="4">
    <source>
        <dbReference type="Google" id="ProtNLM"/>
    </source>
</evidence>
<gene>
    <name evidence="2" type="ORF">M3D93_15805</name>
</gene>
<comment type="caution">
    <text evidence="2">The sequence shown here is derived from an EMBL/GenBank/DDBJ whole genome shotgun (WGS) entry which is preliminary data.</text>
</comment>
<reference evidence="2" key="1">
    <citation type="submission" date="2022-04" db="EMBL/GenBank/DDBJ databases">
        <title>Human microbiome associated bacterial genomes.</title>
        <authorList>
            <person name="Sandstrom S."/>
            <person name="Salamzade R."/>
            <person name="Kalan L.R."/>
        </authorList>
    </citation>
    <scope>NUCLEOTIDE SEQUENCE</scope>
    <source>
        <strain evidence="2">P3-SID1762</strain>
    </source>
</reference>
<dbReference type="RefSeq" id="WP_259912614.1">
    <property type="nucleotide sequence ID" value="NZ_JALXTC010000117.1"/>
</dbReference>
<name>A0AAW5QE01_9ACTN</name>
<evidence type="ECO:0000313" key="2">
    <source>
        <dbReference type="EMBL" id="MCT2119197.1"/>
    </source>
</evidence>
<feature type="compositionally biased region" description="Basic residues" evidence="1">
    <location>
        <begin position="208"/>
        <end position="222"/>
    </location>
</feature>
<organism evidence="2 3">
    <name type="scientific">Dietzia cinnamea</name>
    <dbReference type="NCBI Taxonomy" id="321318"/>
    <lineage>
        <taxon>Bacteria</taxon>
        <taxon>Bacillati</taxon>
        <taxon>Actinomycetota</taxon>
        <taxon>Actinomycetes</taxon>
        <taxon>Mycobacteriales</taxon>
        <taxon>Dietziaceae</taxon>
        <taxon>Dietzia</taxon>
    </lineage>
</organism>
<proteinExistence type="predicted"/>
<dbReference type="Proteomes" id="UP001206890">
    <property type="component" value="Unassembled WGS sequence"/>
</dbReference>
<protein>
    <recommendedName>
        <fullName evidence="4">Replication protein</fullName>
    </recommendedName>
</protein>
<evidence type="ECO:0000256" key="1">
    <source>
        <dbReference type="SAM" id="MobiDB-lite"/>
    </source>
</evidence>
<feature type="region of interest" description="Disordered" evidence="1">
    <location>
        <begin position="1"/>
        <end position="23"/>
    </location>
</feature>